<dbReference type="PANTHER" id="PTHR24282:SF135">
    <property type="entry name" value="CYTOCHROME P450 709B2"/>
    <property type="match status" value="1"/>
</dbReference>
<reference evidence="11 12" key="1">
    <citation type="journal article" date="2014" name="Am. J. Bot.">
        <title>Genome assembly and annotation for red clover (Trifolium pratense; Fabaceae).</title>
        <authorList>
            <person name="Istvanek J."/>
            <person name="Jaros M."/>
            <person name="Krenek A."/>
            <person name="Repkova J."/>
        </authorList>
    </citation>
    <scope>NUCLEOTIDE SEQUENCE [LARGE SCALE GENOMIC DNA]</scope>
    <source>
        <strain evidence="12">cv. Tatra</strain>
        <tissue evidence="11">Young leaves</tissue>
    </source>
</reference>
<dbReference type="Proteomes" id="UP000236291">
    <property type="component" value="Unassembled WGS sequence"/>
</dbReference>
<dbReference type="GO" id="GO:0016020">
    <property type="term" value="C:membrane"/>
    <property type="evidence" value="ECO:0007669"/>
    <property type="project" value="UniProtKB-SubCell"/>
</dbReference>
<evidence type="ECO:0000256" key="3">
    <source>
        <dbReference type="ARBA" id="ARBA00022617"/>
    </source>
</evidence>
<evidence type="ECO:0000256" key="2">
    <source>
        <dbReference type="ARBA" id="ARBA00010617"/>
    </source>
</evidence>
<reference evidence="11 12" key="2">
    <citation type="journal article" date="2017" name="Front. Plant Sci.">
        <title>Gene Classification and Mining of Molecular Markers Useful in Red Clover (Trifolium pratense) Breeding.</title>
        <authorList>
            <person name="Istvanek J."/>
            <person name="Dluhosova J."/>
            <person name="Dluhos P."/>
            <person name="Patkova L."/>
            <person name="Nedelnik J."/>
            <person name="Repkova J."/>
        </authorList>
    </citation>
    <scope>NUCLEOTIDE SEQUENCE [LARGE SCALE GENOMIC DNA]</scope>
    <source>
        <strain evidence="12">cv. Tatra</strain>
        <tissue evidence="11">Young leaves</tissue>
    </source>
</reference>
<keyword evidence="6" id="KW-1133">Transmembrane helix</keyword>
<dbReference type="SUPFAM" id="SSF48264">
    <property type="entry name" value="Cytochrome P450"/>
    <property type="match status" value="1"/>
</dbReference>
<keyword evidence="7" id="KW-0560">Oxidoreductase</keyword>
<dbReference type="GO" id="GO:0005506">
    <property type="term" value="F:iron ion binding"/>
    <property type="evidence" value="ECO:0007669"/>
    <property type="project" value="InterPro"/>
</dbReference>
<dbReference type="PANTHER" id="PTHR24282">
    <property type="entry name" value="CYTOCHROME P450 FAMILY MEMBER"/>
    <property type="match status" value="1"/>
</dbReference>
<proteinExistence type="inferred from homology"/>
<protein>
    <submittedName>
        <fullName evidence="11">Cytochrome p450 734a6-like protein</fullName>
    </submittedName>
</protein>
<dbReference type="EMBL" id="ASHM01030353">
    <property type="protein sequence ID" value="PNX76260.1"/>
    <property type="molecule type" value="Genomic_DNA"/>
</dbReference>
<dbReference type="Pfam" id="PF00067">
    <property type="entry name" value="p450"/>
    <property type="match status" value="1"/>
</dbReference>
<dbReference type="AlphaFoldDB" id="A0A2K3LCK2"/>
<dbReference type="GO" id="GO:0004497">
    <property type="term" value="F:monooxygenase activity"/>
    <property type="evidence" value="ECO:0007669"/>
    <property type="project" value="UniProtKB-KW"/>
</dbReference>
<dbReference type="GO" id="GO:0020037">
    <property type="term" value="F:heme binding"/>
    <property type="evidence" value="ECO:0007669"/>
    <property type="project" value="InterPro"/>
</dbReference>
<keyword evidence="3" id="KW-0349">Heme</keyword>
<evidence type="ECO:0000256" key="1">
    <source>
        <dbReference type="ARBA" id="ARBA00004167"/>
    </source>
</evidence>
<keyword evidence="4" id="KW-0812">Transmembrane</keyword>
<keyword evidence="9" id="KW-0503">Monooxygenase</keyword>
<evidence type="ECO:0000256" key="7">
    <source>
        <dbReference type="ARBA" id="ARBA00023002"/>
    </source>
</evidence>
<evidence type="ECO:0000256" key="10">
    <source>
        <dbReference type="ARBA" id="ARBA00023136"/>
    </source>
</evidence>
<name>A0A2K3LCK2_TRIPR</name>
<evidence type="ECO:0000313" key="12">
    <source>
        <dbReference type="Proteomes" id="UP000236291"/>
    </source>
</evidence>
<comment type="similarity">
    <text evidence="2">Belongs to the cytochrome P450 family.</text>
</comment>
<organism evidence="11 12">
    <name type="scientific">Trifolium pratense</name>
    <name type="common">Red clover</name>
    <dbReference type="NCBI Taxonomy" id="57577"/>
    <lineage>
        <taxon>Eukaryota</taxon>
        <taxon>Viridiplantae</taxon>
        <taxon>Streptophyta</taxon>
        <taxon>Embryophyta</taxon>
        <taxon>Tracheophyta</taxon>
        <taxon>Spermatophyta</taxon>
        <taxon>Magnoliopsida</taxon>
        <taxon>eudicotyledons</taxon>
        <taxon>Gunneridae</taxon>
        <taxon>Pentapetalae</taxon>
        <taxon>rosids</taxon>
        <taxon>fabids</taxon>
        <taxon>Fabales</taxon>
        <taxon>Fabaceae</taxon>
        <taxon>Papilionoideae</taxon>
        <taxon>50 kb inversion clade</taxon>
        <taxon>NPAAA clade</taxon>
        <taxon>Hologalegina</taxon>
        <taxon>IRL clade</taxon>
        <taxon>Trifolieae</taxon>
        <taxon>Trifolium</taxon>
    </lineage>
</organism>
<dbReference type="InterPro" id="IPR050665">
    <property type="entry name" value="Cytochrome_P450_Monooxygen"/>
</dbReference>
<comment type="subcellular location">
    <subcellularLocation>
        <location evidence="1">Membrane</location>
        <topology evidence="1">Single-pass membrane protein</topology>
    </subcellularLocation>
</comment>
<keyword evidence="10" id="KW-0472">Membrane</keyword>
<evidence type="ECO:0000256" key="5">
    <source>
        <dbReference type="ARBA" id="ARBA00022723"/>
    </source>
</evidence>
<evidence type="ECO:0000256" key="4">
    <source>
        <dbReference type="ARBA" id="ARBA00022692"/>
    </source>
</evidence>
<evidence type="ECO:0000313" key="11">
    <source>
        <dbReference type="EMBL" id="PNX76260.1"/>
    </source>
</evidence>
<keyword evidence="8" id="KW-0408">Iron</keyword>
<sequence length="109" mass="12662">MKKSLKCIIESRLNSKSDDCYGDDLLGIMMDTKNGGADELKMNEIMEECKTFFFAGHETTSNWLVWNVFLMSLHKDWQDKLRQEILEFCGMEIPDADMLSKLKMVTLKL</sequence>
<dbReference type="InterPro" id="IPR001128">
    <property type="entry name" value="Cyt_P450"/>
</dbReference>
<evidence type="ECO:0000256" key="8">
    <source>
        <dbReference type="ARBA" id="ARBA00023004"/>
    </source>
</evidence>
<evidence type="ECO:0000256" key="6">
    <source>
        <dbReference type="ARBA" id="ARBA00022989"/>
    </source>
</evidence>
<accession>A0A2K3LCK2</accession>
<dbReference type="Gene3D" id="1.10.630.10">
    <property type="entry name" value="Cytochrome P450"/>
    <property type="match status" value="1"/>
</dbReference>
<comment type="caution">
    <text evidence="11">The sequence shown here is derived from an EMBL/GenBank/DDBJ whole genome shotgun (WGS) entry which is preliminary data.</text>
</comment>
<dbReference type="GO" id="GO:0016705">
    <property type="term" value="F:oxidoreductase activity, acting on paired donors, with incorporation or reduction of molecular oxygen"/>
    <property type="evidence" value="ECO:0007669"/>
    <property type="project" value="InterPro"/>
</dbReference>
<dbReference type="InterPro" id="IPR036396">
    <property type="entry name" value="Cyt_P450_sf"/>
</dbReference>
<evidence type="ECO:0000256" key="9">
    <source>
        <dbReference type="ARBA" id="ARBA00023033"/>
    </source>
</evidence>
<gene>
    <name evidence="11" type="ORF">L195_g032205</name>
</gene>
<dbReference type="STRING" id="57577.A0A2K3LCK2"/>
<keyword evidence="5" id="KW-0479">Metal-binding</keyword>